<dbReference type="EMBL" id="JAPMXC010000001">
    <property type="protein sequence ID" value="MCY0387306.1"/>
    <property type="molecule type" value="Genomic_DNA"/>
</dbReference>
<name>A0ABT3ZL88_9BURK</name>
<organism evidence="1 2">
    <name type="scientific">Robbsia betulipollinis</name>
    <dbReference type="NCBI Taxonomy" id="2981849"/>
    <lineage>
        <taxon>Bacteria</taxon>
        <taxon>Pseudomonadati</taxon>
        <taxon>Pseudomonadota</taxon>
        <taxon>Betaproteobacteria</taxon>
        <taxon>Burkholderiales</taxon>
        <taxon>Burkholderiaceae</taxon>
        <taxon>Robbsia</taxon>
    </lineage>
</organism>
<reference evidence="1" key="1">
    <citation type="submission" date="2022-11" db="EMBL/GenBank/DDBJ databases">
        <title>Robbsia betulipollinis sp. nov., isolated from pollen of birch (Betula pendula).</title>
        <authorList>
            <person name="Shi H."/>
            <person name="Ambika Manirajan B."/>
            <person name="Ratering S."/>
            <person name="Geissler-Plaum R."/>
            <person name="Schnell S."/>
        </authorList>
    </citation>
    <scope>NUCLEOTIDE SEQUENCE</scope>
    <source>
        <strain evidence="1">Bb-Pol-6</strain>
    </source>
</reference>
<dbReference type="RefSeq" id="WP_267847059.1">
    <property type="nucleotide sequence ID" value="NZ_JAPMXC010000001.1"/>
</dbReference>
<evidence type="ECO:0000313" key="1">
    <source>
        <dbReference type="EMBL" id="MCY0387306.1"/>
    </source>
</evidence>
<dbReference type="Proteomes" id="UP001082899">
    <property type="component" value="Unassembled WGS sequence"/>
</dbReference>
<gene>
    <name evidence="1" type="ORF">OVY01_08675</name>
</gene>
<protein>
    <submittedName>
        <fullName evidence="1">Uncharacterized protein</fullName>
    </submittedName>
</protein>
<proteinExistence type="predicted"/>
<comment type="caution">
    <text evidence="1">The sequence shown here is derived from an EMBL/GenBank/DDBJ whole genome shotgun (WGS) entry which is preliminary data.</text>
</comment>
<accession>A0ABT3ZL88</accession>
<evidence type="ECO:0000313" key="2">
    <source>
        <dbReference type="Proteomes" id="UP001082899"/>
    </source>
</evidence>
<sequence>MTTLAKFFSHEDGAVARGLATLRRQCRLAIRQHLALCQVVADAAAASARR</sequence>
<keyword evidence="2" id="KW-1185">Reference proteome</keyword>